<evidence type="ECO:0000313" key="2">
    <source>
        <dbReference type="Proteomes" id="UP000304900"/>
    </source>
</evidence>
<dbReference type="OrthoDB" id="941282at2"/>
<keyword evidence="2" id="KW-1185">Reference proteome</keyword>
<dbReference type="RefSeq" id="WP_137342505.1">
    <property type="nucleotide sequence ID" value="NZ_BSQH01000015.1"/>
</dbReference>
<accession>A0A4U6D0V5</accession>
<name>A0A4U6D0V5_9BACT</name>
<dbReference type="Proteomes" id="UP000304900">
    <property type="component" value="Unassembled WGS sequence"/>
</dbReference>
<protein>
    <submittedName>
        <fullName evidence="1">Uncharacterized protein</fullName>
    </submittedName>
</protein>
<evidence type="ECO:0000313" key="1">
    <source>
        <dbReference type="EMBL" id="TKT89368.1"/>
    </source>
</evidence>
<proteinExistence type="predicted"/>
<dbReference type="AlphaFoldDB" id="A0A4U6D0V5"/>
<sequence length="453" mass="51087">MKNLFFLLLILTLASCKKKEITEQTAPPPDLTKTFGLESFSVDGVPEKNIRFISLDNKRPYIIITLPADYKSGNLLNITAEMPDGFFMHPEAQQGNQSGKFAISYQGEYVTLVVSDANKNLINGIAVIVQPAAPLKVQDDGNDYQYTIDGWDQYLKLPVENWGTEYGMTEKDSLVQGKISIKNKKTGEVFTSIAGYRISGEDKIFKFHLPEDAEAGDYEMTLQKDNRSLLLPNSLTVKYGSPTVRIINGWNKYSFEGQNTVSFGGYNMTDDHSYQLHLKNDFTESLSIKLSAVNRFTIRGQLPSGFSQGNYELKLFIDNKEVRTSFTENPALLLAKKDSIQPALLVLSQPKEVIYGEVYLYKAITSFDRNQPVIAWPEANTSKSYIVLKNIESGQIFKQAYTGYTTSTFPFPYFTITPEIPNGRYEAWLSTESLTSTDPLLVSERYNKIITIY</sequence>
<dbReference type="PROSITE" id="PS51257">
    <property type="entry name" value="PROKAR_LIPOPROTEIN"/>
    <property type="match status" value="1"/>
</dbReference>
<reference evidence="1 2" key="1">
    <citation type="submission" date="2019-05" db="EMBL/GenBank/DDBJ databases">
        <title>Dyadobacter AR-3-8 sp. nov., isolated from arctic soil.</title>
        <authorList>
            <person name="Chaudhary D.K."/>
        </authorList>
    </citation>
    <scope>NUCLEOTIDE SEQUENCE [LARGE SCALE GENOMIC DNA]</scope>
    <source>
        <strain evidence="1 2">AR-3-8</strain>
    </source>
</reference>
<gene>
    <name evidence="1" type="ORF">FDK13_23760</name>
</gene>
<organism evidence="1 2">
    <name type="scientific">Dyadobacter frigoris</name>
    <dbReference type="NCBI Taxonomy" id="2576211"/>
    <lineage>
        <taxon>Bacteria</taxon>
        <taxon>Pseudomonadati</taxon>
        <taxon>Bacteroidota</taxon>
        <taxon>Cytophagia</taxon>
        <taxon>Cytophagales</taxon>
        <taxon>Spirosomataceae</taxon>
        <taxon>Dyadobacter</taxon>
    </lineage>
</organism>
<comment type="caution">
    <text evidence="1">The sequence shown here is derived from an EMBL/GenBank/DDBJ whole genome shotgun (WGS) entry which is preliminary data.</text>
</comment>
<dbReference type="EMBL" id="SZVO01000012">
    <property type="protein sequence ID" value="TKT89368.1"/>
    <property type="molecule type" value="Genomic_DNA"/>
</dbReference>